<dbReference type="AlphaFoldDB" id="A0AAU7PM30"/>
<keyword evidence="3" id="KW-0804">Transcription</keyword>
<dbReference type="Pfam" id="PF13545">
    <property type="entry name" value="HTH_Crp_2"/>
    <property type="match status" value="1"/>
</dbReference>
<evidence type="ECO:0000256" key="1">
    <source>
        <dbReference type="ARBA" id="ARBA00023015"/>
    </source>
</evidence>
<dbReference type="RefSeq" id="WP_349945138.1">
    <property type="nucleotide sequence ID" value="NZ_CP157940.1"/>
</dbReference>
<evidence type="ECO:0000256" key="2">
    <source>
        <dbReference type="ARBA" id="ARBA00023125"/>
    </source>
</evidence>
<dbReference type="SMART" id="SM00419">
    <property type="entry name" value="HTH_CRP"/>
    <property type="match status" value="1"/>
</dbReference>
<evidence type="ECO:0000256" key="3">
    <source>
        <dbReference type="ARBA" id="ARBA00023163"/>
    </source>
</evidence>
<dbReference type="SUPFAM" id="SSF46785">
    <property type="entry name" value="Winged helix' DNA-binding domain"/>
    <property type="match status" value="1"/>
</dbReference>
<keyword evidence="2" id="KW-0238">DNA-binding</keyword>
<dbReference type="SUPFAM" id="SSF51206">
    <property type="entry name" value="cAMP-binding domain-like"/>
    <property type="match status" value="1"/>
</dbReference>
<dbReference type="PROSITE" id="PS51063">
    <property type="entry name" value="HTH_CRP_2"/>
    <property type="match status" value="1"/>
</dbReference>
<evidence type="ECO:0000313" key="5">
    <source>
        <dbReference type="EMBL" id="XBS53249.1"/>
    </source>
</evidence>
<dbReference type="InterPro" id="IPR012318">
    <property type="entry name" value="HTH_CRP"/>
</dbReference>
<dbReference type="EMBL" id="CP157940">
    <property type="protein sequence ID" value="XBS53249.1"/>
    <property type="molecule type" value="Genomic_DNA"/>
</dbReference>
<dbReference type="Gene3D" id="2.60.120.10">
    <property type="entry name" value="Jelly Rolls"/>
    <property type="match status" value="1"/>
</dbReference>
<evidence type="ECO:0000259" key="4">
    <source>
        <dbReference type="PROSITE" id="PS51063"/>
    </source>
</evidence>
<proteinExistence type="predicted"/>
<accession>A0AAU7PM30</accession>
<dbReference type="InterPro" id="IPR014710">
    <property type="entry name" value="RmlC-like_jellyroll"/>
</dbReference>
<sequence>MKYVDLIKNTFIGCQLTNDEIRLARKNSDLIIKHFDKGQFLHLEGEKCLSLEILLVGSIVSMQIDEYGTELVINTFESYEIIAGNILFGTLPKYPLSFFSETKGTLLQVNKLFLFDLFIKRPNVLKQFLILISNRAISLGGKIRLAKRKSLRNSIMEYLHSQSLFQGSSIITLPISKTELANRFGVQRTSVSREFSRMERDGLIKLNNKTIEILNRL</sequence>
<dbReference type="InterPro" id="IPR018490">
    <property type="entry name" value="cNMP-bd_dom_sf"/>
</dbReference>
<feature type="domain" description="HTH crp-type" evidence="4">
    <location>
        <begin position="149"/>
        <end position="217"/>
    </location>
</feature>
<protein>
    <submittedName>
        <fullName evidence="5">Crp/Fnr family transcriptional regulator</fullName>
    </submittedName>
</protein>
<dbReference type="InterPro" id="IPR036390">
    <property type="entry name" value="WH_DNA-bd_sf"/>
</dbReference>
<gene>
    <name evidence="5" type="ORF">ABFV83_15665</name>
</gene>
<reference evidence="5" key="1">
    <citation type="submission" date="2024-06" db="EMBL/GenBank/DDBJ databases">
        <title>Lacrimispora cavernae sp. nov., a novel anaerobe isolated from bat guano pile inside a cave.</title>
        <authorList>
            <person name="Miller S.L."/>
            <person name="Lu N."/>
            <person name="King J."/>
            <person name="Sankaranarayanan K."/>
            <person name="Lawson P.A."/>
        </authorList>
    </citation>
    <scope>NUCLEOTIDE SEQUENCE</scope>
    <source>
        <strain evidence="5">BS-2</strain>
    </source>
</reference>
<dbReference type="GO" id="GO:0003677">
    <property type="term" value="F:DNA binding"/>
    <property type="evidence" value="ECO:0007669"/>
    <property type="project" value="UniProtKB-KW"/>
</dbReference>
<name>A0AAU7PM30_9FIRM</name>
<dbReference type="GO" id="GO:0006355">
    <property type="term" value="P:regulation of DNA-templated transcription"/>
    <property type="evidence" value="ECO:0007669"/>
    <property type="project" value="InterPro"/>
</dbReference>
<organism evidence="5">
    <name type="scientific">Lacrimispora sp. BS-2</name>
    <dbReference type="NCBI Taxonomy" id="3151850"/>
    <lineage>
        <taxon>Bacteria</taxon>
        <taxon>Bacillati</taxon>
        <taxon>Bacillota</taxon>
        <taxon>Clostridia</taxon>
        <taxon>Lachnospirales</taxon>
        <taxon>Lachnospiraceae</taxon>
        <taxon>Lacrimispora</taxon>
    </lineage>
</organism>
<keyword evidence="1" id="KW-0805">Transcription regulation</keyword>